<gene>
    <name evidence="5" type="primary">argC</name>
    <name evidence="8" type="ORF">FCU45_07140</name>
</gene>
<dbReference type="CDD" id="cd23934">
    <property type="entry name" value="AGPR_1_C"/>
    <property type="match status" value="1"/>
</dbReference>
<evidence type="ECO:0000313" key="8">
    <source>
        <dbReference type="EMBL" id="TKI69287.1"/>
    </source>
</evidence>
<dbReference type="Gene3D" id="3.30.360.10">
    <property type="entry name" value="Dihydrodipicolinate Reductase, domain 2"/>
    <property type="match status" value="1"/>
</dbReference>
<dbReference type="InterPro" id="IPR036291">
    <property type="entry name" value="NAD(P)-bd_dom_sf"/>
</dbReference>
<dbReference type="InterPro" id="IPR000534">
    <property type="entry name" value="Semialdehyde_DH_NAD-bd"/>
</dbReference>
<dbReference type="GO" id="GO:0006526">
    <property type="term" value="P:L-arginine biosynthetic process"/>
    <property type="evidence" value="ECO:0007669"/>
    <property type="project" value="UniProtKB-UniRule"/>
</dbReference>
<name>A0A4U2Z514_9BACT</name>
<dbReference type="PANTHER" id="PTHR32338:SF10">
    <property type="entry name" value="N-ACETYL-GAMMA-GLUTAMYL-PHOSPHATE REDUCTASE, CHLOROPLASTIC-RELATED"/>
    <property type="match status" value="1"/>
</dbReference>
<evidence type="ECO:0000259" key="7">
    <source>
        <dbReference type="SMART" id="SM00859"/>
    </source>
</evidence>
<evidence type="ECO:0000256" key="6">
    <source>
        <dbReference type="PROSITE-ProRule" id="PRU10010"/>
    </source>
</evidence>
<reference evidence="8 9" key="1">
    <citation type="submission" date="2019-04" db="EMBL/GenBank/DDBJ databases">
        <title>Sulfurimonas crateris sp. nov. a facultative anaerobic sulfur-oxidizing chemolithautotrophic bacterium isolated from a terrestrial mud vulcano.</title>
        <authorList>
            <person name="Ratnikova N.M."/>
            <person name="Slobodkin A.I."/>
            <person name="Merkel A.Y."/>
            <person name="Novikov A."/>
            <person name="Bonch-Osmolovskaya E.A."/>
            <person name="Slobodkina G.B."/>
        </authorList>
    </citation>
    <scope>NUCLEOTIDE SEQUENCE [LARGE SCALE GENOMIC DNA]</scope>
    <source>
        <strain evidence="8 9">SN118</strain>
    </source>
</reference>
<keyword evidence="3 5" id="KW-0521">NADP</keyword>
<evidence type="ECO:0000256" key="5">
    <source>
        <dbReference type="HAMAP-Rule" id="MF_00150"/>
    </source>
</evidence>
<proteinExistence type="inferred from homology"/>
<evidence type="ECO:0000313" key="9">
    <source>
        <dbReference type="Proteomes" id="UP000309561"/>
    </source>
</evidence>
<protein>
    <recommendedName>
        <fullName evidence="5">N-acetyl-gamma-glutamyl-phosphate reductase</fullName>
        <shortName evidence="5">AGPR</shortName>
        <ecNumber evidence="5">1.2.1.38</ecNumber>
    </recommendedName>
    <alternativeName>
        <fullName evidence="5">N-acetyl-glutamate semialdehyde dehydrogenase</fullName>
        <shortName evidence="5">NAGSA dehydrogenase</shortName>
    </alternativeName>
</protein>
<comment type="subcellular location">
    <subcellularLocation>
        <location evidence="5">Cytoplasm</location>
    </subcellularLocation>
</comment>
<comment type="pathway">
    <text evidence="5">Amino-acid biosynthesis; L-arginine biosynthesis; N(2)-acetyl-L-ornithine from L-glutamate: step 3/4.</text>
</comment>
<comment type="caution">
    <text evidence="8">The sequence shown here is derived from an EMBL/GenBank/DDBJ whole genome shotgun (WGS) entry which is preliminary data.</text>
</comment>
<dbReference type="PANTHER" id="PTHR32338">
    <property type="entry name" value="N-ACETYL-GAMMA-GLUTAMYL-PHOSPHATE REDUCTASE, CHLOROPLASTIC-RELATED-RELATED"/>
    <property type="match status" value="1"/>
</dbReference>
<keyword evidence="9" id="KW-1185">Reference proteome</keyword>
<dbReference type="GO" id="GO:0003942">
    <property type="term" value="F:N-acetyl-gamma-glutamyl-phosphate reductase activity"/>
    <property type="evidence" value="ECO:0007669"/>
    <property type="project" value="UniProtKB-UniRule"/>
</dbReference>
<keyword evidence="1 5" id="KW-0055">Arginine biosynthesis</keyword>
<comment type="function">
    <text evidence="5">Catalyzes the NADPH-dependent reduction of N-acetyl-5-glutamyl phosphate to yield N-acetyl-L-glutamate 5-semialdehyde.</text>
</comment>
<comment type="similarity">
    <text evidence="5">Belongs to the NAGSA dehydrogenase family. Type 1 subfamily.</text>
</comment>
<sequence length="340" mass="37043">MSVINVGVIGASGYTGLELLKILIHHPKFNLSYVANTEGGTTLVSLHPSLAKVCDLDVKKADVEECATSCALVFLALPHQSAMAYVKPLIAKGIKVVDLSADYRLPQDIYEKFYCPHTDAQNLAKAVYGLPELFRKELKSASLVANPGCFPTSAILGVLPFMEKRVKNTPIIIDAKTGVSGAGKKLSETTHFVNVNENLFAYNPLMHRHAPEIAQKLGVDFEEVHFVPHLVPITRGMLSSIYIQVEGDFDAHELLEAYYKDAKHVRVSKNPVDMKNVAGTNFCDIYVKQSKASLEKGNILFISSAIDNLMRGASSAAVVNANLMMGLDEDLGIPNIAYVP</sequence>
<dbReference type="Pfam" id="PF22698">
    <property type="entry name" value="Semialdhyde_dhC_1"/>
    <property type="match status" value="1"/>
</dbReference>
<dbReference type="AlphaFoldDB" id="A0A4U2Z514"/>
<dbReference type="RefSeq" id="WP_137013760.1">
    <property type="nucleotide sequence ID" value="NZ_SZPX01000005.1"/>
</dbReference>
<dbReference type="SMART" id="SM00859">
    <property type="entry name" value="Semialdhyde_dh"/>
    <property type="match status" value="1"/>
</dbReference>
<keyword evidence="2 5" id="KW-0028">Amino-acid biosynthesis</keyword>
<evidence type="ECO:0000256" key="1">
    <source>
        <dbReference type="ARBA" id="ARBA00022571"/>
    </source>
</evidence>
<evidence type="ECO:0000256" key="3">
    <source>
        <dbReference type="ARBA" id="ARBA00022857"/>
    </source>
</evidence>
<organism evidence="8 9">
    <name type="scientific">Sulfurimonas crateris</name>
    <dbReference type="NCBI Taxonomy" id="2574727"/>
    <lineage>
        <taxon>Bacteria</taxon>
        <taxon>Pseudomonadati</taxon>
        <taxon>Campylobacterota</taxon>
        <taxon>Epsilonproteobacteria</taxon>
        <taxon>Campylobacterales</taxon>
        <taxon>Sulfurimonadaceae</taxon>
        <taxon>Sulfurimonas</taxon>
    </lineage>
</organism>
<dbReference type="UniPathway" id="UPA00068">
    <property type="reaction ID" value="UER00108"/>
</dbReference>
<accession>A0A4U2Z514</accession>
<dbReference type="NCBIfam" id="TIGR01850">
    <property type="entry name" value="argC"/>
    <property type="match status" value="1"/>
</dbReference>
<dbReference type="EMBL" id="SZPX01000005">
    <property type="protein sequence ID" value="TKI69287.1"/>
    <property type="molecule type" value="Genomic_DNA"/>
</dbReference>
<dbReference type="Pfam" id="PF01118">
    <property type="entry name" value="Semialdhyde_dh"/>
    <property type="match status" value="1"/>
</dbReference>
<dbReference type="PROSITE" id="PS01224">
    <property type="entry name" value="ARGC"/>
    <property type="match status" value="1"/>
</dbReference>
<feature type="active site" evidence="5 6">
    <location>
        <position position="149"/>
    </location>
</feature>
<comment type="catalytic activity">
    <reaction evidence="5">
        <text>N-acetyl-L-glutamate 5-semialdehyde + phosphate + NADP(+) = N-acetyl-L-glutamyl 5-phosphate + NADPH + H(+)</text>
        <dbReference type="Rhea" id="RHEA:21588"/>
        <dbReference type="ChEBI" id="CHEBI:15378"/>
        <dbReference type="ChEBI" id="CHEBI:29123"/>
        <dbReference type="ChEBI" id="CHEBI:43474"/>
        <dbReference type="ChEBI" id="CHEBI:57783"/>
        <dbReference type="ChEBI" id="CHEBI:57936"/>
        <dbReference type="ChEBI" id="CHEBI:58349"/>
        <dbReference type="EC" id="1.2.1.38"/>
    </reaction>
</comment>
<keyword evidence="5" id="KW-0963">Cytoplasm</keyword>
<dbReference type="SUPFAM" id="SSF51735">
    <property type="entry name" value="NAD(P)-binding Rossmann-fold domains"/>
    <property type="match status" value="1"/>
</dbReference>
<evidence type="ECO:0000256" key="4">
    <source>
        <dbReference type="ARBA" id="ARBA00023002"/>
    </source>
</evidence>
<dbReference type="Proteomes" id="UP000309561">
    <property type="component" value="Unassembled WGS sequence"/>
</dbReference>
<evidence type="ECO:0000256" key="2">
    <source>
        <dbReference type="ARBA" id="ARBA00022605"/>
    </source>
</evidence>
<keyword evidence="4 5" id="KW-0560">Oxidoreductase</keyword>
<dbReference type="InterPro" id="IPR050085">
    <property type="entry name" value="AGPR"/>
</dbReference>
<dbReference type="Gene3D" id="3.40.50.720">
    <property type="entry name" value="NAD(P)-binding Rossmann-like Domain"/>
    <property type="match status" value="1"/>
</dbReference>
<dbReference type="InterPro" id="IPR023013">
    <property type="entry name" value="AGPR_AS"/>
</dbReference>
<dbReference type="GO" id="GO:0005737">
    <property type="term" value="C:cytoplasm"/>
    <property type="evidence" value="ECO:0007669"/>
    <property type="project" value="UniProtKB-SubCell"/>
</dbReference>
<dbReference type="GO" id="GO:0070401">
    <property type="term" value="F:NADP+ binding"/>
    <property type="evidence" value="ECO:0007669"/>
    <property type="project" value="InterPro"/>
</dbReference>
<dbReference type="CDD" id="cd17895">
    <property type="entry name" value="AGPR_1_N"/>
    <property type="match status" value="1"/>
</dbReference>
<dbReference type="EC" id="1.2.1.38" evidence="5"/>
<dbReference type="InterPro" id="IPR058924">
    <property type="entry name" value="AGPR_dimerisation_dom"/>
</dbReference>
<feature type="domain" description="Semialdehyde dehydrogenase NAD-binding" evidence="7">
    <location>
        <begin position="5"/>
        <end position="141"/>
    </location>
</feature>
<dbReference type="HAMAP" id="MF_00150">
    <property type="entry name" value="ArgC_type1"/>
    <property type="match status" value="1"/>
</dbReference>
<dbReference type="GO" id="GO:0051287">
    <property type="term" value="F:NAD binding"/>
    <property type="evidence" value="ECO:0007669"/>
    <property type="project" value="InterPro"/>
</dbReference>
<dbReference type="SUPFAM" id="SSF55347">
    <property type="entry name" value="Glyceraldehyde-3-phosphate dehydrogenase-like, C-terminal domain"/>
    <property type="match status" value="1"/>
</dbReference>
<dbReference type="OrthoDB" id="9801289at2"/>
<dbReference type="InterPro" id="IPR000706">
    <property type="entry name" value="AGPR_type-1"/>
</dbReference>